<evidence type="ECO:0000256" key="11">
    <source>
        <dbReference type="ARBA" id="ARBA00023242"/>
    </source>
</evidence>
<evidence type="ECO:0000256" key="1">
    <source>
        <dbReference type="ARBA" id="ARBA00001954"/>
    </source>
</evidence>
<dbReference type="Gene3D" id="1.10.150.60">
    <property type="entry name" value="ARID DNA-binding domain"/>
    <property type="match status" value="1"/>
</dbReference>
<feature type="domain" description="JmjC" evidence="18">
    <location>
        <begin position="357"/>
        <end position="523"/>
    </location>
</feature>
<dbReference type="SMART" id="SM00501">
    <property type="entry name" value="BRIGHT"/>
    <property type="match status" value="1"/>
</dbReference>
<dbReference type="GO" id="GO:0034647">
    <property type="term" value="F:histone H3K4me/H3K4me2/H3K4me3 demethylase activity"/>
    <property type="evidence" value="ECO:0007669"/>
    <property type="project" value="UniProtKB-EC"/>
</dbReference>
<keyword evidence="11" id="KW-0539">Nucleus</keyword>
<dbReference type="Pfam" id="PF00628">
    <property type="entry name" value="PHD"/>
    <property type="match status" value="2"/>
</dbReference>
<feature type="domain" description="JmjN" evidence="17">
    <location>
        <begin position="41"/>
        <end position="82"/>
    </location>
</feature>
<keyword evidence="9" id="KW-0560">Oxidoreductase</keyword>
<dbReference type="EMBL" id="JAANQT010001032">
    <property type="protein sequence ID" value="KAG1306955.1"/>
    <property type="molecule type" value="Genomic_DNA"/>
</dbReference>
<dbReference type="InterPro" id="IPR013637">
    <property type="entry name" value="Lys_sp_deMease-like_dom"/>
</dbReference>
<comment type="catalytic activity">
    <reaction evidence="12">
        <text>N(6),N(6),N(6)-trimethyl-L-lysyl(4)-[histone H3] + 3 2-oxoglutarate + 3 O2 = L-lysyl(4)-[histone H3] + 3 formaldehyde + 3 succinate + 3 CO2</text>
        <dbReference type="Rhea" id="RHEA:60208"/>
        <dbReference type="Rhea" id="RHEA-COMP:15537"/>
        <dbReference type="Rhea" id="RHEA-COMP:15547"/>
        <dbReference type="ChEBI" id="CHEBI:15379"/>
        <dbReference type="ChEBI" id="CHEBI:16526"/>
        <dbReference type="ChEBI" id="CHEBI:16810"/>
        <dbReference type="ChEBI" id="CHEBI:16842"/>
        <dbReference type="ChEBI" id="CHEBI:29969"/>
        <dbReference type="ChEBI" id="CHEBI:30031"/>
        <dbReference type="ChEBI" id="CHEBI:61961"/>
        <dbReference type="EC" id="1.14.11.67"/>
    </reaction>
</comment>
<dbReference type="InterPro" id="IPR011011">
    <property type="entry name" value="Znf_FYVE_PHD"/>
</dbReference>
<dbReference type="PROSITE" id="PS51011">
    <property type="entry name" value="ARID"/>
    <property type="match status" value="1"/>
</dbReference>
<comment type="subcellular location">
    <subcellularLocation>
        <location evidence="2">Nucleus</location>
    </subcellularLocation>
</comment>
<dbReference type="InterPro" id="IPR001965">
    <property type="entry name" value="Znf_PHD"/>
</dbReference>
<dbReference type="SMART" id="SM00545">
    <property type="entry name" value="JmjN"/>
    <property type="match status" value="1"/>
</dbReference>
<dbReference type="Proteomes" id="UP000716291">
    <property type="component" value="Unassembled WGS sequence"/>
</dbReference>
<dbReference type="SUPFAM" id="SSF46774">
    <property type="entry name" value="ARID-like"/>
    <property type="match status" value="1"/>
</dbReference>
<dbReference type="InterPro" id="IPR036431">
    <property type="entry name" value="ARID_dom_sf"/>
</dbReference>
<dbReference type="SUPFAM" id="SSF51197">
    <property type="entry name" value="Clavaminate synthase-like"/>
    <property type="match status" value="1"/>
</dbReference>
<evidence type="ECO:0000313" key="19">
    <source>
        <dbReference type="EMBL" id="KAG1306955.1"/>
    </source>
</evidence>
<dbReference type="Gene3D" id="3.30.40.10">
    <property type="entry name" value="Zinc/RING finger domain, C3HC4 (zinc finger)"/>
    <property type="match status" value="2"/>
</dbReference>
<evidence type="ECO:0000313" key="20">
    <source>
        <dbReference type="Proteomes" id="UP000716291"/>
    </source>
</evidence>
<dbReference type="InterPro" id="IPR048615">
    <property type="entry name" value="KDM5_C-hel"/>
</dbReference>
<comment type="cofactor">
    <cofactor evidence="1">
        <name>Fe(2+)</name>
        <dbReference type="ChEBI" id="CHEBI:29033"/>
    </cofactor>
</comment>
<proteinExistence type="inferred from homology"/>
<evidence type="ECO:0000256" key="5">
    <source>
        <dbReference type="ARBA" id="ARBA00022723"/>
    </source>
</evidence>
<dbReference type="SMART" id="SM00558">
    <property type="entry name" value="JmjC"/>
    <property type="match status" value="1"/>
</dbReference>
<dbReference type="PROSITE" id="PS50016">
    <property type="entry name" value="ZF_PHD_2"/>
    <property type="match status" value="2"/>
</dbReference>
<dbReference type="SMART" id="SM00249">
    <property type="entry name" value="PHD"/>
    <property type="match status" value="2"/>
</dbReference>
<dbReference type="PANTHER" id="PTHR10694:SF33">
    <property type="entry name" value="LYSINE-SPECIFIC DEMETHYLASE 5"/>
    <property type="match status" value="1"/>
</dbReference>
<evidence type="ECO:0000256" key="3">
    <source>
        <dbReference type="ARBA" id="ARBA00006801"/>
    </source>
</evidence>
<dbReference type="FunFam" id="1.10.150.60:FF:000016">
    <property type="entry name" value="Putative Lysine-specific demethylase 5B"/>
    <property type="match status" value="1"/>
</dbReference>
<protein>
    <recommendedName>
        <fullName evidence="4">[histone H3]-trimethyl-L-lysine(4) demethylase</fullName>
        <ecNumber evidence="4">1.14.11.67</ecNumber>
    </recommendedName>
</protein>
<dbReference type="GO" id="GO:0008270">
    <property type="term" value="F:zinc ion binding"/>
    <property type="evidence" value="ECO:0007669"/>
    <property type="project" value="UniProtKB-KW"/>
</dbReference>
<evidence type="ECO:0000256" key="14">
    <source>
        <dbReference type="SAM" id="MobiDB-lite"/>
    </source>
</evidence>
<keyword evidence="7 13" id="KW-0863">Zinc-finger</keyword>
<dbReference type="SUPFAM" id="SSF57903">
    <property type="entry name" value="FYVE/PHD zinc finger"/>
    <property type="match status" value="2"/>
</dbReference>
<dbReference type="PROSITE" id="PS01359">
    <property type="entry name" value="ZF_PHD_1"/>
    <property type="match status" value="2"/>
</dbReference>
<comment type="caution">
    <text evidence="19">The sequence shown here is derived from an EMBL/GenBank/DDBJ whole genome shotgun (WGS) entry which is preliminary data.</text>
</comment>
<dbReference type="InterPro" id="IPR001606">
    <property type="entry name" value="ARID_dom"/>
</dbReference>
<evidence type="ECO:0000259" key="15">
    <source>
        <dbReference type="PROSITE" id="PS50016"/>
    </source>
</evidence>
<evidence type="ECO:0000259" key="18">
    <source>
        <dbReference type="PROSITE" id="PS51184"/>
    </source>
</evidence>
<sequence length="1281" mass="148173">MPYRSTKKVIQEPFDLSSVRTTIEESSFVRKDKRIFGLTEAPTFYPTKEEFKDPLSYVQKISAEGAKYGIAKIIPPRDYKPEFCLNTENFRFKTRLQKLNSMEGETRANVNYLEQLTKYHILTGKPVVRVPQLDKRPIDLYRLKNEVASRGGIQVVTKQKKWAEIGRIMGFGRKNCTSMSNALKSAYHKIILPYEIWYAQHKEQADNLLKQNDVSYMNDDNNDTCEICHRTEDEENLLLCDGCNRGYHLYCLKPPLSGVPKNDWYCLQCLAAVGKDYGFEEGSEYSLTEFKKVCDKFKKEWFSKEGISEHEVTEEECENEFWRLVNNPYETCEVEYGADLHSTQHGSGFRGPEQMHHCTFDPWNLNIIPVCPQSLFTHVNTEISGMMVPWLYIGMCFSAFCWHNEDHYTYSINYMHWGETKTWYGVPGSDTAKFEAAMKKAVPDLFEQQPDLLFQLVTMLSPETLLKEGVSVYAVDQRPGQFVITFPKAYHSGFNHGFNFCEAANFAPPDWVDYGLECVKRYKEFRRQPCFSHDELLVTAAQNLNATHKLDLEWLKRAVLDMQQRELTDRNSIRHRKLKEVALSEDSIQEELQCDFCHCYTYLSYIGCTCTDKVSCADHSSDLCNCPNSSKTLYLRYNDEQLEELVNNVIDSGYSPKKWTEKLDKIIQSKPTVKKLDELLKEGERIGVPMEDLAALHDFMEVMDQWVIEAERILDLKSDSSKSTSKRGRIERIQSLLEKTKLIGHDFSHVPKLQDYLDKLLAYDATITDELLASQDKQSKYPIYQQGKSLRADSNRFIQLKSMIESHSWQTELKEVLARPYNAKDMRKLIKDAADLGITQDPWLERLGTIEQEAKRCVQYIENLCRGRQKIELNEESNVFSLGQNNENPELSFTLEPHLLIRLQNAMARSKIVLDEVEKMLTTECTKANVLERPSVIEGQRLMSNCREIVFKSEKTQRLSAALSDMSTWNEAVRATFMHGRQKALEYVLRETLSNVEGIILNYNTPNLYCICRKPESGLMVKCDICNEWYHSSCVRVPRSVVKSSMSYICPVCDYGEKKLLAHVSRRPSVEEIQKLMNISHTLMFCPKDYLLVRDIYSYMMEFKSHVQSICHSDDELVQNKDNVRRYLRCLEGLEVQLPEEAKFLKAKLQMLTSAHSPILTEESNEINNYQREKPSETIKLPIRASLQSIEKHEPVNFLTTDKLGSFAAQSNSNHRSLGNNTSQPSRVLLTTIGTKQPTEDVPKIQKRIKLTVRPPQPPVNNKKRQHSSEERGKSKKQRHH</sequence>
<dbReference type="CDD" id="cd16100">
    <property type="entry name" value="ARID"/>
    <property type="match status" value="1"/>
</dbReference>
<dbReference type="InterPro" id="IPR004198">
    <property type="entry name" value="Znf_C5HC2"/>
</dbReference>
<dbReference type="GO" id="GO:0005634">
    <property type="term" value="C:nucleus"/>
    <property type="evidence" value="ECO:0007669"/>
    <property type="project" value="UniProtKB-SubCell"/>
</dbReference>
<dbReference type="InterPro" id="IPR013083">
    <property type="entry name" value="Znf_RING/FYVE/PHD"/>
</dbReference>
<evidence type="ECO:0000256" key="6">
    <source>
        <dbReference type="ARBA" id="ARBA00022737"/>
    </source>
</evidence>
<accession>A0A9P6X7B1</accession>
<feature type="domain" description="PHD-type" evidence="15">
    <location>
        <begin position="222"/>
        <end position="272"/>
    </location>
</feature>
<dbReference type="Gene3D" id="2.60.120.650">
    <property type="entry name" value="Cupin"/>
    <property type="match status" value="1"/>
</dbReference>
<dbReference type="GO" id="GO:0006355">
    <property type="term" value="P:regulation of DNA-templated transcription"/>
    <property type="evidence" value="ECO:0007669"/>
    <property type="project" value="TreeGrafter"/>
</dbReference>
<feature type="region of interest" description="Disordered" evidence="14">
    <location>
        <begin position="1232"/>
        <end position="1281"/>
    </location>
</feature>
<feature type="domain" description="ARID" evidence="16">
    <location>
        <begin position="106"/>
        <end position="199"/>
    </location>
</feature>
<dbReference type="Pfam" id="PF01388">
    <property type="entry name" value="ARID"/>
    <property type="match status" value="1"/>
</dbReference>
<dbReference type="PROSITE" id="PS51183">
    <property type="entry name" value="JMJN"/>
    <property type="match status" value="1"/>
</dbReference>
<keyword evidence="5" id="KW-0479">Metal-binding</keyword>
<keyword evidence="8" id="KW-0862">Zinc</keyword>
<dbReference type="CDD" id="cd15518">
    <property type="entry name" value="PHD_Ecm5p_Lid2p_like"/>
    <property type="match status" value="1"/>
</dbReference>
<evidence type="ECO:0000259" key="17">
    <source>
        <dbReference type="PROSITE" id="PS51183"/>
    </source>
</evidence>
<dbReference type="InterPro" id="IPR003349">
    <property type="entry name" value="JmjN"/>
</dbReference>
<evidence type="ECO:0000256" key="7">
    <source>
        <dbReference type="ARBA" id="ARBA00022771"/>
    </source>
</evidence>
<dbReference type="PROSITE" id="PS51184">
    <property type="entry name" value="JMJC"/>
    <property type="match status" value="1"/>
</dbReference>
<dbReference type="InterPro" id="IPR003347">
    <property type="entry name" value="JmjC_dom"/>
</dbReference>
<dbReference type="Pfam" id="PF21323">
    <property type="entry name" value="KDM5_C-hel"/>
    <property type="match status" value="1"/>
</dbReference>
<dbReference type="SMART" id="SM01014">
    <property type="entry name" value="ARID"/>
    <property type="match status" value="1"/>
</dbReference>
<keyword evidence="10" id="KW-0408">Iron</keyword>
<dbReference type="Pfam" id="PF08429">
    <property type="entry name" value="PLU-1"/>
    <property type="match status" value="1"/>
</dbReference>
<evidence type="ECO:0000256" key="13">
    <source>
        <dbReference type="PROSITE-ProRule" id="PRU00146"/>
    </source>
</evidence>
<dbReference type="GO" id="GO:0003677">
    <property type="term" value="F:DNA binding"/>
    <property type="evidence" value="ECO:0007669"/>
    <property type="project" value="InterPro"/>
</dbReference>
<name>A0A9P6X7B1_RHIOR</name>
<evidence type="ECO:0000256" key="9">
    <source>
        <dbReference type="ARBA" id="ARBA00023002"/>
    </source>
</evidence>
<dbReference type="Pfam" id="PF02928">
    <property type="entry name" value="zf-C5HC2"/>
    <property type="match status" value="1"/>
</dbReference>
<dbReference type="EC" id="1.14.11.67" evidence="4"/>
<evidence type="ECO:0000256" key="4">
    <source>
        <dbReference type="ARBA" id="ARBA00012902"/>
    </source>
</evidence>
<evidence type="ECO:0000256" key="8">
    <source>
        <dbReference type="ARBA" id="ARBA00022833"/>
    </source>
</evidence>
<dbReference type="GO" id="GO:0000785">
    <property type="term" value="C:chromatin"/>
    <property type="evidence" value="ECO:0007669"/>
    <property type="project" value="TreeGrafter"/>
</dbReference>
<evidence type="ECO:0000256" key="10">
    <source>
        <dbReference type="ARBA" id="ARBA00023004"/>
    </source>
</evidence>
<gene>
    <name evidence="19" type="ORF">G6F64_007184</name>
</gene>
<evidence type="ECO:0000256" key="2">
    <source>
        <dbReference type="ARBA" id="ARBA00004123"/>
    </source>
</evidence>
<reference evidence="19" key="1">
    <citation type="journal article" date="2020" name="Microb. Genom.">
        <title>Genetic diversity of clinical and environmental Mucorales isolates obtained from an investigation of mucormycosis cases among solid organ transplant recipients.</title>
        <authorList>
            <person name="Nguyen M.H."/>
            <person name="Kaul D."/>
            <person name="Muto C."/>
            <person name="Cheng S.J."/>
            <person name="Richter R.A."/>
            <person name="Bruno V.M."/>
            <person name="Liu G."/>
            <person name="Beyhan S."/>
            <person name="Sundermann A.J."/>
            <person name="Mounaud S."/>
            <person name="Pasculle A.W."/>
            <person name="Nierman W.C."/>
            <person name="Driscoll E."/>
            <person name="Cumbie R."/>
            <person name="Clancy C.J."/>
            <person name="Dupont C.L."/>
        </authorList>
    </citation>
    <scope>NUCLEOTIDE SEQUENCE</scope>
    <source>
        <strain evidence="19">GL11</strain>
    </source>
</reference>
<feature type="domain" description="PHD-type" evidence="15">
    <location>
        <begin position="1007"/>
        <end position="1056"/>
    </location>
</feature>
<dbReference type="Pfam" id="PF02373">
    <property type="entry name" value="JmjC"/>
    <property type="match status" value="1"/>
</dbReference>
<comment type="similarity">
    <text evidence="3">Belongs to the JARID1 histone demethylase family.</text>
</comment>
<dbReference type="InterPro" id="IPR019786">
    <property type="entry name" value="Zinc_finger_PHD-type_CS"/>
</dbReference>
<organism evidence="19 20">
    <name type="scientific">Rhizopus oryzae</name>
    <name type="common">Mucormycosis agent</name>
    <name type="synonym">Rhizopus arrhizus var. delemar</name>
    <dbReference type="NCBI Taxonomy" id="64495"/>
    <lineage>
        <taxon>Eukaryota</taxon>
        <taxon>Fungi</taxon>
        <taxon>Fungi incertae sedis</taxon>
        <taxon>Mucoromycota</taxon>
        <taxon>Mucoromycotina</taxon>
        <taxon>Mucoromycetes</taxon>
        <taxon>Mucorales</taxon>
        <taxon>Mucorineae</taxon>
        <taxon>Rhizopodaceae</taxon>
        <taxon>Rhizopus</taxon>
    </lineage>
</organism>
<dbReference type="Pfam" id="PF02375">
    <property type="entry name" value="JmjN"/>
    <property type="match status" value="1"/>
</dbReference>
<dbReference type="PANTHER" id="PTHR10694">
    <property type="entry name" value="LYSINE-SPECIFIC DEMETHYLASE"/>
    <property type="match status" value="1"/>
</dbReference>
<evidence type="ECO:0000256" key="12">
    <source>
        <dbReference type="ARBA" id="ARBA00048734"/>
    </source>
</evidence>
<keyword evidence="20" id="KW-1185">Reference proteome</keyword>
<dbReference type="InterPro" id="IPR019787">
    <property type="entry name" value="Znf_PHD-finger"/>
</dbReference>
<evidence type="ECO:0000259" key="16">
    <source>
        <dbReference type="PROSITE" id="PS51011"/>
    </source>
</evidence>
<keyword evidence="6" id="KW-0677">Repeat</keyword>